<dbReference type="AlphaFoldDB" id="A0A833RDL7"/>
<dbReference type="EMBL" id="SWLB01000007">
    <property type="protein sequence ID" value="KAF3336577.1"/>
    <property type="molecule type" value="Genomic_DNA"/>
</dbReference>
<reference evidence="4" key="1">
    <citation type="submission" date="2020-01" db="EMBL/GenBank/DDBJ databases">
        <title>Genome sequence of Kobresia littledalei, the first chromosome-level genome in the family Cyperaceae.</title>
        <authorList>
            <person name="Qu G."/>
        </authorList>
    </citation>
    <scope>NUCLEOTIDE SEQUENCE</scope>
    <source>
        <strain evidence="4">C.B.Clarke</strain>
        <tissue evidence="4">Leaf</tissue>
    </source>
</reference>
<keyword evidence="1" id="KW-0479">Metal-binding</keyword>
<evidence type="ECO:0000256" key="2">
    <source>
        <dbReference type="SAM" id="MobiDB-lite"/>
    </source>
</evidence>
<comment type="caution">
    <text evidence="4">The sequence shown here is derived from an EMBL/GenBank/DDBJ whole genome shotgun (WGS) entry which is preliminary data.</text>
</comment>
<dbReference type="GO" id="GO:0008270">
    <property type="term" value="F:zinc ion binding"/>
    <property type="evidence" value="ECO:0007669"/>
    <property type="project" value="UniProtKB-KW"/>
</dbReference>
<dbReference type="SMART" id="SM00343">
    <property type="entry name" value="ZnF_C2HC"/>
    <property type="match status" value="2"/>
</dbReference>
<proteinExistence type="predicted"/>
<feature type="region of interest" description="Disordered" evidence="2">
    <location>
        <begin position="44"/>
        <end position="79"/>
    </location>
</feature>
<dbReference type="SUPFAM" id="SSF57756">
    <property type="entry name" value="Retrovirus zinc finger-like domains"/>
    <property type="match status" value="1"/>
</dbReference>
<dbReference type="InterPro" id="IPR001878">
    <property type="entry name" value="Znf_CCHC"/>
</dbReference>
<evidence type="ECO:0000259" key="3">
    <source>
        <dbReference type="PROSITE" id="PS50158"/>
    </source>
</evidence>
<dbReference type="InterPro" id="IPR036875">
    <property type="entry name" value="Znf_CCHC_sf"/>
</dbReference>
<feature type="compositionally biased region" description="Low complexity" evidence="2">
    <location>
        <begin position="44"/>
        <end position="55"/>
    </location>
</feature>
<evidence type="ECO:0000313" key="5">
    <source>
        <dbReference type="Proteomes" id="UP000623129"/>
    </source>
</evidence>
<dbReference type="PROSITE" id="PS50158">
    <property type="entry name" value="ZF_CCHC"/>
    <property type="match status" value="1"/>
</dbReference>
<dbReference type="Gene3D" id="4.10.60.10">
    <property type="entry name" value="Zinc finger, CCHC-type"/>
    <property type="match status" value="1"/>
</dbReference>
<evidence type="ECO:0000256" key="1">
    <source>
        <dbReference type="PROSITE-ProRule" id="PRU00047"/>
    </source>
</evidence>
<sequence>MRQARLQETLKKLANTQPPLPQTTKPSYAAVTANLNTLHRDLQAQQRTQRSQTTQGVPDPTTFTTVNGFPNKPENVRPKSANINENILGEEEQGWIKVTRKHKPKDKQPKDSKPLNPYLKQRQQRLMAQARCFKCLEKGHNKAQCRNVFKCHKCHGLGHQSRQCAQATTIPTTNRRGQTETKHHNQIHHSPIPQPENTETTNSHMELQNWETMEMLSLEYINNAREDVVRVFMSSSDTLRPTNEALSRAAVVMTGPNTEARTLPYRLAANLGMYFNRHP</sequence>
<gene>
    <name evidence="4" type="ORF">FCM35_KLT19163</name>
</gene>
<accession>A0A833RDL7</accession>
<keyword evidence="1" id="KW-0862">Zinc</keyword>
<feature type="region of interest" description="Disordered" evidence="2">
    <location>
        <begin position="94"/>
        <end position="118"/>
    </location>
</feature>
<protein>
    <submittedName>
        <fullName evidence="4">Zinc knuckle</fullName>
    </submittedName>
</protein>
<organism evidence="4 5">
    <name type="scientific">Carex littledalei</name>
    <dbReference type="NCBI Taxonomy" id="544730"/>
    <lineage>
        <taxon>Eukaryota</taxon>
        <taxon>Viridiplantae</taxon>
        <taxon>Streptophyta</taxon>
        <taxon>Embryophyta</taxon>
        <taxon>Tracheophyta</taxon>
        <taxon>Spermatophyta</taxon>
        <taxon>Magnoliopsida</taxon>
        <taxon>Liliopsida</taxon>
        <taxon>Poales</taxon>
        <taxon>Cyperaceae</taxon>
        <taxon>Cyperoideae</taxon>
        <taxon>Cariceae</taxon>
        <taxon>Carex</taxon>
        <taxon>Carex subgen. Euthyceras</taxon>
    </lineage>
</organism>
<feature type="domain" description="CCHC-type" evidence="3">
    <location>
        <begin position="131"/>
        <end position="147"/>
    </location>
</feature>
<dbReference type="Proteomes" id="UP000623129">
    <property type="component" value="Unassembled WGS sequence"/>
</dbReference>
<name>A0A833RDL7_9POAL</name>
<keyword evidence="1" id="KW-0863">Zinc-finger</keyword>
<keyword evidence="5" id="KW-1185">Reference proteome</keyword>
<dbReference type="GO" id="GO:0003676">
    <property type="term" value="F:nucleic acid binding"/>
    <property type="evidence" value="ECO:0007669"/>
    <property type="project" value="InterPro"/>
</dbReference>
<evidence type="ECO:0000313" key="4">
    <source>
        <dbReference type="EMBL" id="KAF3336577.1"/>
    </source>
</evidence>
<dbReference type="OrthoDB" id="694475at2759"/>